<organism evidence="3 4">
    <name type="scientific">Nocardia pseudobrasiliensis</name>
    <dbReference type="NCBI Taxonomy" id="45979"/>
    <lineage>
        <taxon>Bacteria</taxon>
        <taxon>Bacillati</taxon>
        <taxon>Actinomycetota</taxon>
        <taxon>Actinomycetes</taxon>
        <taxon>Mycobacteriales</taxon>
        <taxon>Nocardiaceae</taxon>
        <taxon>Nocardia</taxon>
    </lineage>
</organism>
<dbReference type="InterPro" id="IPR046675">
    <property type="entry name" value="DUF6545"/>
</dbReference>
<keyword evidence="1" id="KW-0472">Membrane</keyword>
<proteinExistence type="predicted"/>
<protein>
    <recommendedName>
        <fullName evidence="2">DUF6545 domain-containing protein</fullName>
    </recommendedName>
</protein>
<keyword evidence="4" id="KW-1185">Reference proteome</keyword>
<dbReference type="AlphaFoldDB" id="A0A370I4B8"/>
<dbReference type="NCBIfam" id="NF042915">
    <property type="entry name" value="MAB_1171c_fam"/>
    <property type="match status" value="1"/>
</dbReference>
<dbReference type="Pfam" id="PF20182">
    <property type="entry name" value="DUF6545"/>
    <property type="match status" value="1"/>
</dbReference>
<feature type="transmembrane region" description="Helical" evidence="1">
    <location>
        <begin position="142"/>
        <end position="158"/>
    </location>
</feature>
<gene>
    <name evidence="3" type="ORF">DFR76_107369</name>
</gene>
<accession>A0A370I4B8</accession>
<reference evidence="3 4" key="1">
    <citation type="submission" date="2018-07" db="EMBL/GenBank/DDBJ databases">
        <title>Genomic Encyclopedia of Type Strains, Phase IV (KMG-IV): sequencing the most valuable type-strain genomes for metagenomic binning, comparative biology and taxonomic classification.</title>
        <authorList>
            <person name="Goeker M."/>
        </authorList>
    </citation>
    <scope>NUCLEOTIDE SEQUENCE [LARGE SCALE GENOMIC DNA]</scope>
    <source>
        <strain evidence="3 4">DSM 44290</strain>
    </source>
</reference>
<sequence>MSTTLYSACVVVALLALLLRLPALFRRPEPGLAALCAYFVVSAFTFTMALPAIWVPVNSFLGVPNLTGLISQCGGLSIAVAQQAVVLAWASPWAEAKRKIYLRAALLLVALGSMVTLFAMSVPHMSDSPHSFVPDAAKIPTYSVYLIVFQCSFLIGTIESMRLCWRYSLQVGPGWLGRGLRTAALGSGLGLPYSAARIAAVFAERLGADAQRWEPIARLGASVGTLLVLIGWTVPTWGPPLSELAARIDRYRRFRRLGPLWRALYDAVPEMALTPPRRTGLLGGPGRRLDFRLYRRIVEIRDARMALLPFFSIEVADTVRRHAEARGLSGRRLDAAVEAANLAAAIAARKRWNQAATMPQIAAAEFDHFNRFGENLYDELDWLVLVGAEFTRASPDTRVAVATP</sequence>
<dbReference type="STRING" id="1210086.GCA_001613105_03307"/>
<dbReference type="EMBL" id="QQBC01000007">
    <property type="protein sequence ID" value="RDI64991.1"/>
    <property type="molecule type" value="Genomic_DNA"/>
</dbReference>
<feature type="domain" description="DUF6545" evidence="2">
    <location>
        <begin position="249"/>
        <end position="391"/>
    </location>
</feature>
<dbReference type="InterPro" id="IPR050039">
    <property type="entry name" value="MAB_1171c-like"/>
</dbReference>
<evidence type="ECO:0000256" key="1">
    <source>
        <dbReference type="SAM" id="Phobius"/>
    </source>
</evidence>
<evidence type="ECO:0000259" key="2">
    <source>
        <dbReference type="Pfam" id="PF20182"/>
    </source>
</evidence>
<keyword evidence="1" id="KW-0812">Transmembrane</keyword>
<evidence type="ECO:0000313" key="4">
    <source>
        <dbReference type="Proteomes" id="UP000254869"/>
    </source>
</evidence>
<feature type="transmembrane region" description="Helical" evidence="1">
    <location>
        <begin position="101"/>
        <end position="122"/>
    </location>
</feature>
<keyword evidence="1" id="KW-1133">Transmembrane helix</keyword>
<name>A0A370I4B8_9NOCA</name>
<evidence type="ECO:0000313" key="3">
    <source>
        <dbReference type="EMBL" id="RDI64991.1"/>
    </source>
</evidence>
<feature type="transmembrane region" description="Helical" evidence="1">
    <location>
        <begin position="32"/>
        <end position="57"/>
    </location>
</feature>
<feature type="transmembrane region" description="Helical" evidence="1">
    <location>
        <begin position="69"/>
        <end position="89"/>
    </location>
</feature>
<feature type="transmembrane region" description="Helical" evidence="1">
    <location>
        <begin position="6"/>
        <end position="25"/>
    </location>
</feature>
<comment type="caution">
    <text evidence="3">The sequence shown here is derived from an EMBL/GenBank/DDBJ whole genome shotgun (WGS) entry which is preliminary data.</text>
</comment>
<dbReference type="Proteomes" id="UP000254869">
    <property type="component" value="Unassembled WGS sequence"/>
</dbReference>